<evidence type="ECO:0000256" key="5">
    <source>
        <dbReference type="ARBA" id="ARBA00023242"/>
    </source>
</evidence>
<reference evidence="8 9" key="1">
    <citation type="submission" date="2024-01" db="EMBL/GenBank/DDBJ databases">
        <title>The genomes of 5 underutilized Papilionoideae crops provide insights into root nodulation and disease resistanc.</title>
        <authorList>
            <person name="Yuan L."/>
        </authorList>
    </citation>
    <scope>NUCLEOTIDE SEQUENCE [LARGE SCALE GENOMIC DNA]</scope>
    <source>
        <strain evidence="8">ZHUSHIDOU_FW_LH</strain>
        <tissue evidence="8">Leaf</tissue>
    </source>
</reference>
<dbReference type="InterPro" id="IPR015300">
    <property type="entry name" value="DNA-bd_pseudobarrel_sf"/>
</dbReference>
<name>A0AAN9F1R5_CROPI</name>
<proteinExistence type="predicted"/>
<evidence type="ECO:0000259" key="7">
    <source>
        <dbReference type="PROSITE" id="PS50863"/>
    </source>
</evidence>
<feature type="compositionally biased region" description="Low complexity" evidence="6">
    <location>
        <begin position="78"/>
        <end position="98"/>
    </location>
</feature>
<dbReference type="Pfam" id="PF02362">
    <property type="entry name" value="B3"/>
    <property type="match status" value="1"/>
</dbReference>
<keyword evidence="9" id="KW-1185">Reference proteome</keyword>
<feature type="domain" description="TF-B3" evidence="7">
    <location>
        <begin position="111"/>
        <end position="219"/>
    </location>
</feature>
<dbReference type="PANTHER" id="PTHR31140">
    <property type="entry name" value="B3 DOMAIN-CONTAINING TRANSCRIPTION FACTOR ABI3"/>
    <property type="match status" value="1"/>
</dbReference>
<evidence type="ECO:0000256" key="3">
    <source>
        <dbReference type="ARBA" id="ARBA00023125"/>
    </source>
</evidence>
<feature type="compositionally biased region" description="Low complexity" evidence="6">
    <location>
        <begin position="292"/>
        <end position="303"/>
    </location>
</feature>
<dbReference type="AlphaFoldDB" id="A0AAN9F1R5"/>
<dbReference type="Gene3D" id="2.40.330.10">
    <property type="entry name" value="DNA-binding pseudobarrel domain"/>
    <property type="match status" value="1"/>
</dbReference>
<keyword evidence="4" id="KW-0804">Transcription</keyword>
<keyword evidence="5" id="KW-0539">Nucleus</keyword>
<feature type="region of interest" description="Disordered" evidence="6">
    <location>
        <begin position="36"/>
        <end position="123"/>
    </location>
</feature>
<dbReference type="EMBL" id="JAYWIO010000004">
    <property type="protein sequence ID" value="KAK7268049.1"/>
    <property type="molecule type" value="Genomic_DNA"/>
</dbReference>
<dbReference type="InterPro" id="IPR003340">
    <property type="entry name" value="B3_DNA-bd"/>
</dbReference>
<protein>
    <recommendedName>
        <fullName evidence="7">TF-B3 domain-containing protein</fullName>
    </recommendedName>
</protein>
<dbReference type="GO" id="GO:0003700">
    <property type="term" value="F:DNA-binding transcription factor activity"/>
    <property type="evidence" value="ECO:0007669"/>
    <property type="project" value="InterPro"/>
</dbReference>
<evidence type="ECO:0000313" key="8">
    <source>
        <dbReference type="EMBL" id="KAK7268049.1"/>
    </source>
</evidence>
<keyword evidence="2" id="KW-0805">Transcription regulation</keyword>
<evidence type="ECO:0000256" key="6">
    <source>
        <dbReference type="SAM" id="MobiDB-lite"/>
    </source>
</evidence>
<dbReference type="CDD" id="cd10017">
    <property type="entry name" value="B3_DNA"/>
    <property type="match status" value="1"/>
</dbReference>
<comment type="subcellular location">
    <subcellularLocation>
        <location evidence="1">Nucleus</location>
    </subcellularLocation>
</comment>
<gene>
    <name evidence="8" type="ORF">RIF29_20733</name>
</gene>
<dbReference type="GO" id="GO:0005634">
    <property type="term" value="C:nucleus"/>
    <property type="evidence" value="ECO:0007669"/>
    <property type="project" value="UniProtKB-SubCell"/>
</dbReference>
<feature type="region of interest" description="Disordered" evidence="6">
    <location>
        <begin position="276"/>
        <end position="303"/>
    </location>
</feature>
<evidence type="ECO:0000313" key="9">
    <source>
        <dbReference type="Proteomes" id="UP001372338"/>
    </source>
</evidence>
<dbReference type="Proteomes" id="UP001372338">
    <property type="component" value="Unassembled WGS sequence"/>
</dbReference>
<sequence length="369" mass="41681">MSINHYSLDLPEATTLWWTQQQQHHQQQQPMLMEMEPIPNPSISGPPSHPSWSPHHHHQPTWFSSHTPLHPPLEEDNNNSNNNNNDQTTTTTTTATSQPQGAEEEEKEHMFEKPLTPSDVGKLNRLVIPKQHAERYFPLGASGNNDSGECKGLLLSFEDESGKCWRFRYSYWNSSQSYVLTKGWSRYVKDKRLDAGDVVLFERHRADAQRMFINWRRRQNSGGAAPAHHVSRAGYGKSSGDGNEVSGGVGVGVGWTRGLYHAHPYPTHQHLPYHCLHAGSGSQNQRARPVGNNSSSPNSSSSSRVLRLFGVNMECQPEDEPSGPSTPECSYNMPSTQGLDTLHFYHHLQPSHTSNNPHPHLVRQQQYYY</sequence>
<keyword evidence="3" id="KW-0238">DNA-binding</keyword>
<dbReference type="PROSITE" id="PS50863">
    <property type="entry name" value="B3"/>
    <property type="match status" value="1"/>
</dbReference>
<comment type="caution">
    <text evidence="8">The sequence shown here is derived from an EMBL/GenBank/DDBJ whole genome shotgun (WGS) entry which is preliminary data.</text>
</comment>
<feature type="region of interest" description="Disordered" evidence="6">
    <location>
        <begin position="221"/>
        <end position="243"/>
    </location>
</feature>
<evidence type="ECO:0000256" key="1">
    <source>
        <dbReference type="ARBA" id="ARBA00004123"/>
    </source>
</evidence>
<evidence type="ECO:0000256" key="2">
    <source>
        <dbReference type="ARBA" id="ARBA00023015"/>
    </source>
</evidence>
<dbReference type="InterPro" id="IPR044800">
    <property type="entry name" value="LEC2-like"/>
</dbReference>
<organism evidence="8 9">
    <name type="scientific">Crotalaria pallida</name>
    <name type="common">Smooth rattlebox</name>
    <name type="synonym">Crotalaria striata</name>
    <dbReference type="NCBI Taxonomy" id="3830"/>
    <lineage>
        <taxon>Eukaryota</taxon>
        <taxon>Viridiplantae</taxon>
        <taxon>Streptophyta</taxon>
        <taxon>Embryophyta</taxon>
        <taxon>Tracheophyta</taxon>
        <taxon>Spermatophyta</taxon>
        <taxon>Magnoliopsida</taxon>
        <taxon>eudicotyledons</taxon>
        <taxon>Gunneridae</taxon>
        <taxon>Pentapetalae</taxon>
        <taxon>rosids</taxon>
        <taxon>fabids</taxon>
        <taxon>Fabales</taxon>
        <taxon>Fabaceae</taxon>
        <taxon>Papilionoideae</taxon>
        <taxon>50 kb inversion clade</taxon>
        <taxon>genistoids sensu lato</taxon>
        <taxon>core genistoids</taxon>
        <taxon>Crotalarieae</taxon>
        <taxon>Crotalaria</taxon>
    </lineage>
</organism>
<dbReference type="GO" id="GO:0003677">
    <property type="term" value="F:DNA binding"/>
    <property type="evidence" value="ECO:0007669"/>
    <property type="project" value="UniProtKB-KW"/>
</dbReference>
<dbReference type="SMART" id="SM01019">
    <property type="entry name" value="B3"/>
    <property type="match status" value="1"/>
</dbReference>
<accession>A0AAN9F1R5</accession>
<dbReference type="PANTHER" id="PTHR31140:SF70">
    <property type="entry name" value="B3 DOMAIN-CONTAINING PROTEIN OS11G0156000"/>
    <property type="match status" value="1"/>
</dbReference>
<dbReference type="SUPFAM" id="SSF101936">
    <property type="entry name" value="DNA-binding pseudobarrel domain"/>
    <property type="match status" value="1"/>
</dbReference>
<feature type="compositionally biased region" description="Low complexity" evidence="6">
    <location>
        <begin position="41"/>
        <end position="53"/>
    </location>
</feature>
<evidence type="ECO:0000256" key="4">
    <source>
        <dbReference type="ARBA" id="ARBA00023163"/>
    </source>
</evidence>
<dbReference type="FunFam" id="2.40.330.10:FF:000002">
    <property type="entry name" value="B3 domain-containing protein"/>
    <property type="match status" value="1"/>
</dbReference>